<evidence type="ECO:0000259" key="2">
    <source>
        <dbReference type="PROSITE" id="PS50812"/>
    </source>
</evidence>
<dbReference type="RefSeq" id="XP_019618330.1">
    <property type="nucleotide sequence ID" value="XM_019762771.1"/>
</dbReference>
<keyword evidence="3" id="KW-1185">Reference proteome</keyword>
<dbReference type="KEGG" id="bbel:109465480"/>
<dbReference type="GeneID" id="109465480"/>
<protein>
    <submittedName>
        <fullName evidence="4">DNA (Cytosine-5)-methyltransferase 3A-like</fullName>
    </submittedName>
</protein>
<feature type="signal peptide" evidence="1">
    <location>
        <begin position="1"/>
        <end position="24"/>
    </location>
</feature>
<feature type="chain" id="PRO_5027701472" evidence="1">
    <location>
        <begin position="25"/>
        <end position="189"/>
    </location>
</feature>
<gene>
    <name evidence="4" type="primary">LOC109465480</name>
</gene>
<sequence>MGLVASALLIIVLAVCCCRQRKRTEPVGVGDLVWGKQGVRSFWWPGEVVQGRNGNSLWVRWFGLNTFSPVSELKVHKFQSLKQHYDSEANKTMQSYREALKRVLEKKNSQRRDMYELTLENETLPSYSETLLDETTPPEDHPYQDVINEYARLMVPPSRQIDESTAEVHGYTNGALLEDEGPYREMEVR</sequence>
<dbReference type="Proteomes" id="UP000515135">
    <property type="component" value="Unplaced"/>
</dbReference>
<keyword evidence="1" id="KW-0732">Signal</keyword>
<proteinExistence type="predicted"/>
<dbReference type="Gene3D" id="2.30.30.140">
    <property type="match status" value="1"/>
</dbReference>
<reference evidence="4" key="1">
    <citation type="submission" date="2025-08" db="UniProtKB">
        <authorList>
            <consortium name="RefSeq"/>
        </authorList>
    </citation>
    <scope>IDENTIFICATION</scope>
    <source>
        <tissue evidence="4">Gonad</tissue>
    </source>
</reference>
<organism evidence="3 4">
    <name type="scientific">Branchiostoma belcheri</name>
    <name type="common">Amphioxus</name>
    <dbReference type="NCBI Taxonomy" id="7741"/>
    <lineage>
        <taxon>Eukaryota</taxon>
        <taxon>Metazoa</taxon>
        <taxon>Chordata</taxon>
        <taxon>Cephalochordata</taxon>
        <taxon>Leptocardii</taxon>
        <taxon>Amphioxiformes</taxon>
        <taxon>Branchiostomatidae</taxon>
        <taxon>Branchiostoma</taxon>
    </lineage>
</organism>
<dbReference type="CDD" id="cd05835">
    <property type="entry name" value="PWWP_DNMT3"/>
    <property type="match status" value="1"/>
</dbReference>
<feature type="domain" description="PWWP" evidence="2">
    <location>
        <begin position="29"/>
        <end position="81"/>
    </location>
</feature>
<dbReference type="AlphaFoldDB" id="A0A6P4XNS4"/>
<evidence type="ECO:0000313" key="4">
    <source>
        <dbReference type="RefSeq" id="XP_019618330.1"/>
    </source>
</evidence>
<dbReference type="PROSITE" id="PS50812">
    <property type="entry name" value="PWWP"/>
    <property type="match status" value="1"/>
</dbReference>
<name>A0A6P4XNS4_BRABE</name>
<accession>A0A6P4XNS4</accession>
<dbReference type="SUPFAM" id="SSF63748">
    <property type="entry name" value="Tudor/PWWP/MBT"/>
    <property type="match status" value="1"/>
</dbReference>
<evidence type="ECO:0000313" key="3">
    <source>
        <dbReference type="Proteomes" id="UP000515135"/>
    </source>
</evidence>
<evidence type="ECO:0000256" key="1">
    <source>
        <dbReference type="SAM" id="SignalP"/>
    </source>
</evidence>
<dbReference type="InterPro" id="IPR000313">
    <property type="entry name" value="PWWP_dom"/>
</dbReference>
<dbReference type="Pfam" id="PF00855">
    <property type="entry name" value="PWWP"/>
    <property type="match status" value="1"/>
</dbReference>